<dbReference type="InterPro" id="IPR000706">
    <property type="entry name" value="AGPR_type-1"/>
</dbReference>
<dbReference type="CDD" id="cd24149">
    <property type="entry name" value="AGPR_N_ARG5_6_like"/>
    <property type="match status" value="1"/>
</dbReference>
<feature type="region of interest" description="Disordered" evidence="7">
    <location>
        <begin position="66"/>
        <end position="99"/>
    </location>
</feature>
<dbReference type="Gene3D" id="3.30.360.10">
    <property type="entry name" value="Dihydrodipicolinate Reductase, domain 2"/>
    <property type="match status" value="1"/>
</dbReference>
<dbReference type="HAMAP" id="MF_00150">
    <property type="entry name" value="ArgC_type1"/>
    <property type="match status" value="1"/>
</dbReference>
<reference evidence="9" key="1">
    <citation type="journal article" date="2020" name="bioRxiv">
        <title>Whole genome comparisons of ergot fungi reveals the divergence and evolution of species within the genus Claviceps are the result of varying mechanisms driving genome evolution and host range expansion.</title>
        <authorList>
            <person name="Wyka S.A."/>
            <person name="Mondo S.J."/>
            <person name="Liu M."/>
            <person name="Dettman J."/>
            <person name="Nalam V."/>
            <person name="Broders K.D."/>
        </authorList>
    </citation>
    <scope>NUCLEOTIDE SEQUENCE</scope>
    <source>
        <strain evidence="9">CCC 1102</strain>
    </source>
</reference>
<dbReference type="PANTHER" id="PTHR32338:SF10">
    <property type="entry name" value="N-ACETYL-GAMMA-GLUTAMYL-PHOSPHATE REDUCTASE, CHLOROPLASTIC-RELATED"/>
    <property type="match status" value="1"/>
</dbReference>
<dbReference type="NCBIfam" id="TIGR01850">
    <property type="entry name" value="argC"/>
    <property type="match status" value="1"/>
</dbReference>
<organism evidence="9 10">
    <name type="scientific">Claviceps arundinis</name>
    <dbReference type="NCBI Taxonomy" id="1623583"/>
    <lineage>
        <taxon>Eukaryota</taxon>
        <taxon>Fungi</taxon>
        <taxon>Dikarya</taxon>
        <taxon>Ascomycota</taxon>
        <taxon>Pezizomycotina</taxon>
        <taxon>Sordariomycetes</taxon>
        <taxon>Hypocreomycetidae</taxon>
        <taxon>Hypocreales</taxon>
        <taxon>Clavicipitaceae</taxon>
        <taxon>Claviceps</taxon>
    </lineage>
</organism>
<evidence type="ECO:0000259" key="8">
    <source>
        <dbReference type="SMART" id="SM00859"/>
    </source>
</evidence>
<evidence type="ECO:0000256" key="7">
    <source>
        <dbReference type="SAM" id="MobiDB-lite"/>
    </source>
</evidence>
<keyword evidence="2" id="KW-0055">Arginine biosynthesis</keyword>
<dbReference type="GO" id="GO:0070401">
    <property type="term" value="F:NADP+ binding"/>
    <property type="evidence" value="ECO:0007669"/>
    <property type="project" value="InterPro"/>
</dbReference>
<dbReference type="GO" id="GO:0051287">
    <property type="term" value="F:NAD binding"/>
    <property type="evidence" value="ECO:0007669"/>
    <property type="project" value="InterPro"/>
</dbReference>
<dbReference type="Pfam" id="PF22698">
    <property type="entry name" value="Semialdhyde_dhC_1"/>
    <property type="match status" value="1"/>
</dbReference>
<name>A0A9P7SRQ9_9HYPO</name>
<evidence type="ECO:0000256" key="1">
    <source>
        <dbReference type="ARBA" id="ARBA00004862"/>
    </source>
</evidence>
<dbReference type="SMART" id="SM00859">
    <property type="entry name" value="Semialdhyde_dh"/>
    <property type="match status" value="1"/>
</dbReference>
<evidence type="ECO:0000256" key="4">
    <source>
        <dbReference type="ARBA" id="ARBA00022857"/>
    </source>
</evidence>
<gene>
    <name evidence="9" type="primary">ARG6_1</name>
    <name evidence="9" type="ORF">E4U56_000843</name>
</gene>
<dbReference type="InterPro" id="IPR058924">
    <property type="entry name" value="AGPR_dimerisation_dom"/>
</dbReference>
<dbReference type="CDD" id="cd23936">
    <property type="entry name" value="AGPR_C_ARG5_6_like"/>
    <property type="match status" value="1"/>
</dbReference>
<dbReference type="PANTHER" id="PTHR32338">
    <property type="entry name" value="N-ACETYL-GAMMA-GLUTAMYL-PHOSPHATE REDUCTASE, CHLOROPLASTIC-RELATED-RELATED"/>
    <property type="match status" value="1"/>
</dbReference>
<dbReference type="PROSITE" id="PS01224">
    <property type="entry name" value="ARGC"/>
    <property type="match status" value="1"/>
</dbReference>
<dbReference type="GO" id="GO:0006526">
    <property type="term" value="P:L-arginine biosynthetic process"/>
    <property type="evidence" value="ECO:0007669"/>
    <property type="project" value="UniProtKB-KW"/>
</dbReference>
<evidence type="ECO:0000256" key="5">
    <source>
        <dbReference type="ARBA" id="ARBA00023002"/>
    </source>
</evidence>
<evidence type="ECO:0000256" key="6">
    <source>
        <dbReference type="PROSITE-ProRule" id="PRU10010"/>
    </source>
</evidence>
<keyword evidence="3" id="KW-0028">Amino-acid biosynthesis</keyword>
<evidence type="ECO:0000256" key="2">
    <source>
        <dbReference type="ARBA" id="ARBA00022571"/>
    </source>
</evidence>
<keyword evidence="5" id="KW-0560">Oxidoreductase</keyword>
<keyword evidence="4" id="KW-0521">NADP</keyword>
<dbReference type="GO" id="GO:0003942">
    <property type="term" value="F:N-acetyl-gamma-glutamyl-phosphate reductase activity"/>
    <property type="evidence" value="ECO:0007669"/>
    <property type="project" value="InterPro"/>
</dbReference>
<dbReference type="Pfam" id="PF01118">
    <property type="entry name" value="Semialdhyde_dh"/>
    <property type="match status" value="1"/>
</dbReference>
<dbReference type="Proteomes" id="UP000784919">
    <property type="component" value="Unassembled WGS sequence"/>
</dbReference>
<feature type="active site" evidence="6">
    <location>
        <position position="236"/>
    </location>
</feature>
<dbReference type="SUPFAM" id="SSF55347">
    <property type="entry name" value="Glyceraldehyde-3-phosphate dehydrogenase-like, C-terminal domain"/>
    <property type="match status" value="1"/>
</dbReference>
<dbReference type="AlphaFoldDB" id="A0A9P7SRQ9"/>
<dbReference type="FunFam" id="3.30.360.10:FF:000019">
    <property type="entry name" value="Bifunctional acetylglutamate kinase/N-acetyl-gamma-glutamyl-phosphate reductase"/>
    <property type="match status" value="1"/>
</dbReference>
<comment type="caution">
    <text evidence="9">The sequence shown here is derived from an EMBL/GenBank/DDBJ whole genome shotgun (WGS) entry which is preliminary data.</text>
</comment>
<comment type="pathway">
    <text evidence="1">Amino-acid biosynthesis; L-arginine biosynthesis; N(2)-acetyl-L-ornithine from L-glutamate: step 3/4.</text>
</comment>
<protein>
    <submittedName>
        <fullName evidence="9">Protein arg-6, mitochondrial</fullName>
    </submittedName>
</protein>
<dbReference type="Gene3D" id="3.40.50.720">
    <property type="entry name" value="NAD(P)-binding Rossmann-like Domain"/>
    <property type="match status" value="1"/>
</dbReference>
<dbReference type="InterPro" id="IPR023013">
    <property type="entry name" value="AGPR_AS"/>
</dbReference>
<dbReference type="InterPro" id="IPR050085">
    <property type="entry name" value="AGPR"/>
</dbReference>
<dbReference type="SUPFAM" id="SSF51735">
    <property type="entry name" value="NAD(P)-binding Rossmann-fold domains"/>
    <property type="match status" value="1"/>
</dbReference>
<evidence type="ECO:0000313" key="9">
    <source>
        <dbReference type="EMBL" id="KAG5977021.1"/>
    </source>
</evidence>
<feature type="domain" description="Semialdehyde dehydrogenase NAD-binding" evidence="8">
    <location>
        <begin position="103"/>
        <end position="227"/>
    </location>
</feature>
<accession>A0A9P7SRQ9</accession>
<dbReference type="InterPro" id="IPR036291">
    <property type="entry name" value="NAD(P)-bd_dom_sf"/>
</dbReference>
<evidence type="ECO:0000256" key="3">
    <source>
        <dbReference type="ARBA" id="ARBA00022605"/>
    </source>
</evidence>
<dbReference type="OrthoDB" id="438291at2759"/>
<sequence length="421" mass="45643">MLSTTSLALRTGARRAVRQTSSCSSSATAASAAPQRTASFVRFNHNLSNARGLSSCGVAARKTAAGVSAQQPKQQQQRRSYVATQNPNPPLGKKNASNTVPSRIGLIGARGYTGQALIELLNQHPYIDLRHVSSRELTGQTLAGYTKRQIIYQNLSPEDVARLDPEIDCWVMALPNGVCKPYIEALDQAQKETGHKSVIVDLSADYRFDDSWTYGLAELTKRSSICQSTRISNPGCYATAAQLSVAPMLPYIDAEGLVSIFGVSGYSGAGTKPSDKNNVELLTGNLIAYSLTNHIHEREISHHLGGAKIGFVPHVASWFRGIHLTVNIPLSETMDSRDIRQIYQNRYAGEKLVKVVGEPPMVKNINMRHGVEIGGFAVDNTGKRVVICATIDNLNKGASTQCLQNMNLALGYAEFEGIPLM</sequence>
<dbReference type="InterPro" id="IPR000534">
    <property type="entry name" value="Semialdehyde_DH_NAD-bd"/>
</dbReference>
<evidence type="ECO:0000313" key="10">
    <source>
        <dbReference type="Proteomes" id="UP000784919"/>
    </source>
</evidence>
<dbReference type="EMBL" id="SRPS01000012">
    <property type="protein sequence ID" value="KAG5977021.1"/>
    <property type="molecule type" value="Genomic_DNA"/>
</dbReference>
<proteinExistence type="inferred from homology"/>